<dbReference type="InterPro" id="IPR019813">
    <property type="entry name" value="Translation_initiation_fac3_CS"/>
</dbReference>
<dbReference type="EMBL" id="NVUK01000062">
    <property type="protein sequence ID" value="PCI74907.1"/>
    <property type="molecule type" value="Genomic_DNA"/>
</dbReference>
<dbReference type="Proteomes" id="UP000218775">
    <property type="component" value="Unassembled WGS sequence"/>
</dbReference>
<evidence type="ECO:0000256" key="2">
    <source>
        <dbReference type="ARBA" id="ARBA00022540"/>
    </source>
</evidence>
<dbReference type="Gene3D" id="3.10.20.80">
    <property type="entry name" value="Translation initiation factor 3 (IF-3), N-terminal domain"/>
    <property type="match status" value="1"/>
</dbReference>
<dbReference type="NCBIfam" id="TIGR00168">
    <property type="entry name" value="infC"/>
    <property type="match status" value="1"/>
</dbReference>
<comment type="caution">
    <text evidence="9">The sequence shown here is derived from an EMBL/GenBank/DDBJ whole genome shotgun (WGS) entry which is preliminary data.</text>
</comment>
<evidence type="ECO:0000313" key="10">
    <source>
        <dbReference type="Proteomes" id="UP000218775"/>
    </source>
</evidence>
<dbReference type="GO" id="GO:0032790">
    <property type="term" value="P:ribosome disassembly"/>
    <property type="evidence" value="ECO:0007669"/>
    <property type="project" value="TreeGrafter"/>
</dbReference>
<comment type="similarity">
    <text evidence="1 4 6">Belongs to the IF-3 family.</text>
</comment>
<dbReference type="AlphaFoldDB" id="A0A2A4WYL0"/>
<dbReference type="InterPro" id="IPR036787">
    <property type="entry name" value="T_IF-3_N_sf"/>
</dbReference>
<reference evidence="10" key="1">
    <citation type="submission" date="2017-08" db="EMBL/GenBank/DDBJ databases">
        <title>A dynamic microbial community with high functional redundancy inhabits the cold, oxic subseafloor aquifer.</title>
        <authorList>
            <person name="Tully B.J."/>
            <person name="Wheat C.G."/>
            <person name="Glazer B.T."/>
            <person name="Huber J.A."/>
        </authorList>
    </citation>
    <scope>NUCLEOTIDE SEQUENCE [LARGE SCALE GENOMIC DNA]</scope>
</reference>
<keyword evidence="4" id="KW-0963">Cytoplasm</keyword>
<organism evidence="9 10">
    <name type="scientific">Aerophobetes bacterium</name>
    <dbReference type="NCBI Taxonomy" id="2030807"/>
    <lineage>
        <taxon>Bacteria</taxon>
        <taxon>Candidatus Aerophobota</taxon>
    </lineage>
</organism>
<gene>
    <name evidence="4" type="primary">infC</name>
    <name evidence="9" type="ORF">COB21_06230</name>
</gene>
<evidence type="ECO:0000259" key="8">
    <source>
        <dbReference type="Pfam" id="PF05198"/>
    </source>
</evidence>
<dbReference type="GO" id="GO:0043022">
    <property type="term" value="F:ribosome binding"/>
    <property type="evidence" value="ECO:0007669"/>
    <property type="project" value="UniProtKB-ARBA"/>
</dbReference>
<accession>A0A2A4WYL0</accession>
<evidence type="ECO:0000256" key="5">
    <source>
        <dbReference type="NCBIfam" id="TIGR00168"/>
    </source>
</evidence>
<dbReference type="SUPFAM" id="SSF55200">
    <property type="entry name" value="Translation initiation factor IF3, C-terminal domain"/>
    <property type="match status" value="1"/>
</dbReference>
<name>A0A2A4WYL0_UNCAE</name>
<dbReference type="GO" id="GO:0005829">
    <property type="term" value="C:cytosol"/>
    <property type="evidence" value="ECO:0007669"/>
    <property type="project" value="TreeGrafter"/>
</dbReference>
<evidence type="ECO:0000256" key="3">
    <source>
        <dbReference type="ARBA" id="ARBA00022917"/>
    </source>
</evidence>
<feature type="domain" description="Translation initiation factor 3 N-terminal" evidence="8">
    <location>
        <begin position="3"/>
        <end position="72"/>
    </location>
</feature>
<dbReference type="FunFam" id="3.30.110.10:FF:000001">
    <property type="entry name" value="Translation initiation factor IF-3"/>
    <property type="match status" value="1"/>
</dbReference>
<feature type="domain" description="Translation initiation factor 3 C-terminal" evidence="7">
    <location>
        <begin position="80"/>
        <end position="163"/>
    </location>
</feature>
<dbReference type="SUPFAM" id="SSF54364">
    <property type="entry name" value="Translation initiation factor IF3, N-terminal domain"/>
    <property type="match status" value="1"/>
</dbReference>
<dbReference type="Pfam" id="PF00707">
    <property type="entry name" value="IF3_C"/>
    <property type="match status" value="1"/>
</dbReference>
<evidence type="ECO:0000256" key="1">
    <source>
        <dbReference type="ARBA" id="ARBA00005439"/>
    </source>
</evidence>
<keyword evidence="3 4" id="KW-0648">Protein biosynthesis</keyword>
<dbReference type="InterPro" id="IPR019815">
    <property type="entry name" value="Translation_initiation_fac_3_C"/>
</dbReference>
<comment type="subcellular location">
    <subcellularLocation>
        <location evidence="4 6">Cytoplasm</location>
    </subcellularLocation>
</comment>
<comment type="function">
    <text evidence="4 6">IF-3 binds to the 30S ribosomal subunit and shifts the equilibrium between 70S ribosomes and their 50S and 30S subunits in favor of the free subunits, thus enhancing the availability of 30S subunits on which protein synthesis initiation begins.</text>
</comment>
<dbReference type="PANTHER" id="PTHR10938:SF0">
    <property type="entry name" value="TRANSLATION INITIATION FACTOR IF-3, MITOCHONDRIAL"/>
    <property type="match status" value="1"/>
</dbReference>
<sequence>MRINEQIRARQVRLIGKDGSQVGVVDLSRAKMIADADGLDLVEISPNAEPPVCKVIDYGKYRYQLTKREKENKKNQHISKLKEIKVKPNIDSHDLGFKVKNARGFLEKGNKVKVSCFFRGREMIHTEIGRKVVAEFAEQLKDVAQVEMPMKMMGRNLHMVLAPCSKDHSKGDK</sequence>
<protein>
    <recommendedName>
        <fullName evidence="4 5">Translation initiation factor IF-3</fullName>
    </recommendedName>
</protein>
<dbReference type="GO" id="GO:0003743">
    <property type="term" value="F:translation initiation factor activity"/>
    <property type="evidence" value="ECO:0007669"/>
    <property type="project" value="UniProtKB-UniRule"/>
</dbReference>
<dbReference type="InterPro" id="IPR001288">
    <property type="entry name" value="Translation_initiation_fac_3"/>
</dbReference>
<dbReference type="PANTHER" id="PTHR10938">
    <property type="entry name" value="TRANSLATION INITIATION FACTOR IF-3"/>
    <property type="match status" value="1"/>
</dbReference>
<comment type="subunit">
    <text evidence="4 6">Monomer.</text>
</comment>
<evidence type="ECO:0000313" key="9">
    <source>
        <dbReference type="EMBL" id="PCI74907.1"/>
    </source>
</evidence>
<dbReference type="InterPro" id="IPR019814">
    <property type="entry name" value="Translation_initiation_fac_3_N"/>
</dbReference>
<evidence type="ECO:0000259" key="7">
    <source>
        <dbReference type="Pfam" id="PF00707"/>
    </source>
</evidence>
<evidence type="ECO:0000256" key="6">
    <source>
        <dbReference type="RuleBase" id="RU000646"/>
    </source>
</evidence>
<dbReference type="Pfam" id="PF05198">
    <property type="entry name" value="IF3_N"/>
    <property type="match status" value="1"/>
</dbReference>
<dbReference type="FunFam" id="3.10.20.80:FF:000001">
    <property type="entry name" value="Translation initiation factor IF-3"/>
    <property type="match status" value="1"/>
</dbReference>
<dbReference type="InterPro" id="IPR036788">
    <property type="entry name" value="T_IF-3_C_sf"/>
</dbReference>
<dbReference type="PROSITE" id="PS00938">
    <property type="entry name" value="IF3"/>
    <property type="match status" value="1"/>
</dbReference>
<dbReference type="HAMAP" id="MF_00080">
    <property type="entry name" value="IF_3"/>
    <property type="match status" value="1"/>
</dbReference>
<proteinExistence type="inferred from homology"/>
<keyword evidence="2 4" id="KW-0396">Initiation factor</keyword>
<dbReference type="Gene3D" id="3.30.110.10">
    <property type="entry name" value="Translation initiation factor 3 (IF-3), C-terminal domain"/>
    <property type="match status" value="1"/>
</dbReference>
<evidence type="ECO:0000256" key="4">
    <source>
        <dbReference type="HAMAP-Rule" id="MF_00080"/>
    </source>
</evidence>
<dbReference type="GO" id="GO:0016020">
    <property type="term" value="C:membrane"/>
    <property type="evidence" value="ECO:0007669"/>
    <property type="project" value="TreeGrafter"/>
</dbReference>